<reference evidence="6 7" key="1">
    <citation type="submission" date="2016-06" db="EMBL/GenBank/DDBJ databases">
        <title>Four novel species of enterococci isolated from chicken manure.</title>
        <authorList>
            <person name="Van Tyne D."/>
        </authorList>
    </citation>
    <scope>NUCLEOTIDE SEQUENCE [LARGE SCALE GENOMIC DNA]</scope>
    <source>
        <strain evidence="6 7">CU12B</strain>
    </source>
</reference>
<keyword evidence="1" id="KW-0547">Nucleotide-binding</keyword>
<name>A0ABQ6Z1T8_9ENTE</name>
<sequence>MEEYLGRQLAVLKDQEISEQLSAREAIIVAENCFCQRCGTAFTKEEVWLPNGAYYCPACIRFGRLTSNHQLVSQHATKTHERKIHFNWDGSLTPPQQHVAKAIVTNYQEGWHSMIWSVTGSGKTEMIFPIIKKVLANGGRVCITSPRIDVCRELYPRIVSTFPDEKTLLLYGGSEEAYRYNALTICTTHQLMNFYQAFDLLIVDEIDAFPYEGDPQLRFALKQSIKKEGRFVYLTATPPNHLLQEVAESFRIEKLPIRFHQRPLIVPEIIWYEEWERCYQRHRSRKLIRLLRQLLKDNAVLVFCPSIAYMERVYQAVRSFFPVEQTACVSSQDSEREQKVQQMRQKKYQILFCTTILERGVTFENVSVIIMGANHAVYTKSALVQIAGRVDRKGEFNYGRVLFVLNQQTYAIRQACREIKEMNRLAKRWQTDEV</sequence>
<evidence type="ECO:0000256" key="3">
    <source>
        <dbReference type="ARBA" id="ARBA00023125"/>
    </source>
</evidence>
<evidence type="ECO:0000313" key="6">
    <source>
        <dbReference type="EMBL" id="KAF1305488.1"/>
    </source>
</evidence>
<keyword evidence="2" id="KW-0067">ATP-binding</keyword>
<keyword evidence="6" id="KW-0378">Hydrolase</keyword>
<feature type="domain" description="Helicase C-terminal" evidence="5">
    <location>
        <begin position="286"/>
        <end position="434"/>
    </location>
</feature>
<proteinExistence type="predicted"/>
<evidence type="ECO:0000259" key="5">
    <source>
        <dbReference type="PROSITE" id="PS51194"/>
    </source>
</evidence>
<keyword evidence="6" id="KW-0347">Helicase</keyword>
<protein>
    <submittedName>
        <fullName evidence="6">DNA/RNA helicase</fullName>
    </submittedName>
</protein>
<dbReference type="SMART" id="SM00487">
    <property type="entry name" value="DEXDc"/>
    <property type="match status" value="1"/>
</dbReference>
<dbReference type="InterPro" id="IPR011545">
    <property type="entry name" value="DEAD/DEAH_box_helicase_dom"/>
</dbReference>
<dbReference type="InterPro" id="IPR001650">
    <property type="entry name" value="Helicase_C-like"/>
</dbReference>
<dbReference type="SMART" id="SM00490">
    <property type="entry name" value="HELICc"/>
    <property type="match status" value="1"/>
</dbReference>
<dbReference type="InterPro" id="IPR027417">
    <property type="entry name" value="P-loop_NTPase"/>
</dbReference>
<evidence type="ECO:0000256" key="2">
    <source>
        <dbReference type="ARBA" id="ARBA00022840"/>
    </source>
</evidence>
<evidence type="ECO:0000256" key="1">
    <source>
        <dbReference type="ARBA" id="ARBA00022741"/>
    </source>
</evidence>
<dbReference type="Pfam" id="PF00271">
    <property type="entry name" value="Helicase_C"/>
    <property type="match status" value="1"/>
</dbReference>
<keyword evidence="3" id="KW-0238">DNA-binding</keyword>
<dbReference type="InterPro" id="IPR014001">
    <property type="entry name" value="Helicase_ATP-bd"/>
</dbReference>
<dbReference type="PANTHER" id="PTHR30580">
    <property type="entry name" value="PRIMOSOMAL PROTEIN N"/>
    <property type="match status" value="1"/>
</dbReference>
<gene>
    <name evidence="6" type="ORF">BAU17_07310</name>
</gene>
<dbReference type="PROSITE" id="PS51192">
    <property type="entry name" value="HELICASE_ATP_BIND_1"/>
    <property type="match status" value="1"/>
</dbReference>
<feature type="domain" description="Helicase ATP-binding" evidence="4">
    <location>
        <begin position="104"/>
        <end position="256"/>
    </location>
</feature>
<dbReference type="Gene3D" id="3.40.50.300">
    <property type="entry name" value="P-loop containing nucleotide triphosphate hydrolases"/>
    <property type="match status" value="2"/>
</dbReference>
<dbReference type="GO" id="GO:0004386">
    <property type="term" value="F:helicase activity"/>
    <property type="evidence" value="ECO:0007669"/>
    <property type="project" value="UniProtKB-KW"/>
</dbReference>
<accession>A0ABQ6Z1T8</accession>
<dbReference type="SUPFAM" id="SSF52540">
    <property type="entry name" value="P-loop containing nucleoside triphosphate hydrolases"/>
    <property type="match status" value="1"/>
</dbReference>
<dbReference type="RefSeq" id="WP_161901164.1">
    <property type="nucleotide sequence ID" value="NZ_MAEL01000014.1"/>
</dbReference>
<dbReference type="PROSITE" id="PS51194">
    <property type="entry name" value="HELICASE_CTER"/>
    <property type="match status" value="1"/>
</dbReference>
<dbReference type="PANTHER" id="PTHR30580:SF1">
    <property type="entry name" value="COMF OPERON PROTEIN 1"/>
    <property type="match status" value="1"/>
</dbReference>
<keyword evidence="7" id="KW-1185">Reference proteome</keyword>
<dbReference type="Pfam" id="PF00270">
    <property type="entry name" value="DEAD"/>
    <property type="match status" value="1"/>
</dbReference>
<evidence type="ECO:0000313" key="7">
    <source>
        <dbReference type="Proteomes" id="UP000782705"/>
    </source>
</evidence>
<organism evidence="6 7">
    <name type="scientific">Candidatus Enterococcus willemsii</name>
    <dbReference type="NCBI Taxonomy" id="1857215"/>
    <lineage>
        <taxon>Bacteria</taxon>
        <taxon>Bacillati</taxon>
        <taxon>Bacillota</taxon>
        <taxon>Bacilli</taxon>
        <taxon>Lactobacillales</taxon>
        <taxon>Enterococcaceae</taxon>
        <taxon>Enterococcus</taxon>
    </lineage>
</organism>
<evidence type="ECO:0000259" key="4">
    <source>
        <dbReference type="PROSITE" id="PS51192"/>
    </source>
</evidence>
<dbReference type="EMBL" id="MAEL01000014">
    <property type="protein sequence ID" value="KAF1305488.1"/>
    <property type="molecule type" value="Genomic_DNA"/>
</dbReference>
<dbReference type="Proteomes" id="UP000782705">
    <property type="component" value="Unassembled WGS sequence"/>
</dbReference>
<comment type="caution">
    <text evidence="6">The sequence shown here is derived from an EMBL/GenBank/DDBJ whole genome shotgun (WGS) entry which is preliminary data.</text>
</comment>